<evidence type="ECO:0000259" key="4">
    <source>
        <dbReference type="Pfam" id="PF00496"/>
    </source>
</evidence>
<dbReference type="GO" id="GO:0015833">
    <property type="term" value="P:peptide transport"/>
    <property type="evidence" value="ECO:0007669"/>
    <property type="project" value="TreeGrafter"/>
</dbReference>
<feature type="chain" id="PRO_5013350271" evidence="3">
    <location>
        <begin position="22"/>
        <end position="633"/>
    </location>
</feature>
<protein>
    <submittedName>
        <fullName evidence="5">Peptide ABC transporter substrate-binding protein</fullName>
    </submittedName>
</protein>
<reference evidence="5 6" key="1">
    <citation type="submission" date="2017-07" db="EMBL/GenBank/DDBJ databases">
        <title>Elstera cyanobacteriorum sp. nov., a novel bacterium isolated from cyanobacterial aggregates in a eutrophic lake.</title>
        <authorList>
            <person name="Cai H."/>
        </authorList>
    </citation>
    <scope>NUCLEOTIDE SEQUENCE [LARGE SCALE GENOMIC DNA]</scope>
    <source>
        <strain evidence="5 6">TH019</strain>
    </source>
</reference>
<proteinExistence type="inferred from homology"/>
<dbReference type="EMBL" id="NOXS01000035">
    <property type="protein sequence ID" value="OYQ16612.1"/>
    <property type="molecule type" value="Genomic_DNA"/>
</dbReference>
<evidence type="ECO:0000313" key="6">
    <source>
        <dbReference type="Proteomes" id="UP000216361"/>
    </source>
</evidence>
<evidence type="ECO:0000256" key="3">
    <source>
        <dbReference type="SAM" id="SignalP"/>
    </source>
</evidence>
<gene>
    <name evidence="5" type="ORF">CHR90_16595</name>
</gene>
<dbReference type="PANTHER" id="PTHR30290">
    <property type="entry name" value="PERIPLASMIC BINDING COMPONENT OF ABC TRANSPORTER"/>
    <property type="match status" value="1"/>
</dbReference>
<dbReference type="GO" id="GO:1904680">
    <property type="term" value="F:peptide transmembrane transporter activity"/>
    <property type="evidence" value="ECO:0007669"/>
    <property type="project" value="TreeGrafter"/>
</dbReference>
<dbReference type="CDD" id="cd08500">
    <property type="entry name" value="PBP2_NikA_DppA_OppA_like_4"/>
    <property type="match status" value="1"/>
</dbReference>
<comment type="similarity">
    <text evidence="2">Belongs to the bacterial solute-binding protein 5 family.</text>
</comment>
<evidence type="ECO:0000256" key="2">
    <source>
        <dbReference type="ARBA" id="ARBA00005695"/>
    </source>
</evidence>
<dbReference type="Gene3D" id="3.10.105.10">
    <property type="entry name" value="Dipeptide-binding Protein, Domain 3"/>
    <property type="match status" value="1"/>
</dbReference>
<dbReference type="InterPro" id="IPR039424">
    <property type="entry name" value="SBP_5"/>
</dbReference>
<feature type="signal peptide" evidence="3">
    <location>
        <begin position="1"/>
        <end position="21"/>
    </location>
</feature>
<dbReference type="Proteomes" id="UP000216361">
    <property type="component" value="Unassembled WGS sequence"/>
</dbReference>
<sequence length="633" mass="70634">MKIKSTAAALLFALLPPFAVALEPVETPFLAADVAAGKLPPIQARLPSVPSVASFPPGTEVGQPGGDWRWIGGSARDVRQMVVYGDARLVAYDENFHLRPDIVESVEVQEDRIFTFRLRPGHRWSDGAPFTAEDFRYYWEDVVNNKELTPTGCPAELLVNGRPPEVSFPDALTVRYAWTAPNPKFLYELAGAAPLFIFRPAHYLKQFHARYADPEALKAAAAKAKARTWAALHNRLDNQYRNDNPDLPTLDPWVLKTKPPAEQFIFIRNPYYHRIDPKGQQLPYLDRVVMQIADAKLIPAKVGAGEADLQARYLGFGDYAFLRGAAKEKGATVHLWRTGRGAHLALFPNLTAADPVWRGLMRDVRFRRALSLGINRREINQVVYFGLAREGNNAMQRASPLYQESARVTWASYAPQQANRLLDEIGLKRGGPDGQRLLPDGRPLTLVVESGGESADQADTMQLVRDAWAALGIKTLTKNFQADVFRNRLFAGETLISIASGAENGLAHADHSPAEWVPTQQTHGSWSQWGNYYESAGKAGQAVDMPEGLELIRLYQVWRDAPSDGERRAAWHAILDYHADQQFVIGLIADVPQPVYVRKALRNIPAEGIYNWEPGGHLGLYRPDRMWLDAGRK</sequence>
<evidence type="ECO:0000256" key="1">
    <source>
        <dbReference type="ARBA" id="ARBA00004418"/>
    </source>
</evidence>
<dbReference type="SUPFAM" id="SSF53850">
    <property type="entry name" value="Periplasmic binding protein-like II"/>
    <property type="match status" value="1"/>
</dbReference>
<organism evidence="5 6">
    <name type="scientific">Elstera cyanobacteriorum</name>
    <dbReference type="NCBI Taxonomy" id="2022747"/>
    <lineage>
        <taxon>Bacteria</taxon>
        <taxon>Pseudomonadati</taxon>
        <taxon>Pseudomonadota</taxon>
        <taxon>Alphaproteobacteria</taxon>
        <taxon>Rhodospirillales</taxon>
        <taxon>Rhodospirillaceae</taxon>
        <taxon>Elstera</taxon>
    </lineage>
</organism>
<comment type="subcellular location">
    <subcellularLocation>
        <location evidence="1">Periplasm</location>
    </subcellularLocation>
</comment>
<keyword evidence="3" id="KW-0732">Signal</keyword>
<dbReference type="Pfam" id="PF00496">
    <property type="entry name" value="SBP_bac_5"/>
    <property type="match status" value="1"/>
</dbReference>
<dbReference type="AlphaFoldDB" id="A0A255XIA5"/>
<dbReference type="OrthoDB" id="9803988at2"/>
<accession>A0A255XIA5</accession>
<dbReference type="RefSeq" id="WP_094410249.1">
    <property type="nucleotide sequence ID" value="NZ_BMJZ01000003.1"/>
</dbReference>
<name>A0A255XIA5_9PROT</name>
<feature type="domain" description="Solute-binding protein family 5" evidence="4">
    <location>
        <begin position="98"/>
        <end position="500"/>
    </location>
</feature>
<keyword evidence="6" id="KW-1185">Reference proteome</keyword>
<comment type="caution">
    <text evidence="5">The sequence shown here is derived from an EMBL/GenBank/DDBJ whole genome shotgun (WGS) entry which is preliminary data.</text>
</comment>
<dbReference type="InterPro" id="IPR000914">
    <property type="entry name" value="SBP_5_dom"/>
</dbReference>
<dbReference type="PANTHER" id="PTHR30290:SF62">
    <property type="entry name" value="OLIGOPEPTIDE ABC TRANSPORTER, PERIPLASMIC OLIGOPEPTIDE-BINDING PROTEIN"/>
    <property type="match status" value="1"/>
</dbReference>
<dbReference type="Gene3D" id="3.40.190.10">
    <property type="entry name" value="Periplasmic binding protein-like II"/>
    <property type="match status" value="1"/>
</dbReference>
<evidence type="ECO:0000313" key="5">
    <source>
        <dbReference type="EMBL" id="OYQ16612.1"/>
    </source>
</evidence>